<keyword evidence="1" id="KW-0812">Transmembrane</keyword>
<sequence>MQDTHNKLKRYFILMAVFLLIFANFPVISTMAATDIPEVDGYQGVYYSDFGDTEELSPENWGFTTFGANLSIHDEDIAGNDSPKLEFNVLDQSGGRVATKELDPEVMGKQILVSFDWYPGIVNDKGDHLYENGGEFRIADSEGKTIFTLNSTNKEPITYFAGKNEPQSTSFTDQEAWYSISVIFNLATNAVTLEMKNQATNVKETYQSSLDEVDFDGSVSILRLVGIRTSGNNLTWTTYLDNVGIYHVPINDNTITSIPALPYQRVYVGETTEDITSIGLPEIIPVALADHTTVDAPVQEWKPVDKDWNPNEPGIYEFEGTIAESEAVDNAFNRKGTVFVYNRLTPPETNRATEWLDRGVIALQSDDGIFVSWRLLADEYGKDVTFNIYRDGKKLNKQPLNVTNFTDKNGTLNATYKVETIVNGKPSEQNEVMVEKKDYLSLPLQKPSGGTTATGNYTYSANDASVGDLDGDGEYEIILKWRPSNAMTALEDVITGPTIFDAYELDGTMLWRMNMGMNLTSGPQYHQFVVADMNSDGKSEFLIKTADATTVYGATDGKYDNNKVISVIGNAEDDGKWINEGGHVVDGPEYISVFDGETGEAIDTIDFAFPVEKEEGDQGASWGDTFYNRSDRFLSGVAYIDGEKPSAIYGRGYYERTAFAAYSLENGELIEDWTFDSDEAGRGGGLGNHNLATGDVDNDGFDEIIAGSLTLDHDGSILYAMDGEMGRVAGSHGDALHVGAFDPNREGLHVFGVRESSEVASLEYHDGATGETLQAFYAYKDAGRGVAANITSRPGYEFWGTGGSTVETGGGVYSVQGDVIADSFRNIGLPVNFVTYWDGDLLNELLDGTRISKYDEKSGSVNVMESFEGVVSNNGTKANPTLQADILGDWREEAIYPTEDSSELRIFSTTIPTEYRLPTLMHDSVYRMGIAWQNTTYNQPPHLGYYLGEDIREKVLSNDLDLPEVDYTPNLAAIKHMTNLEITKQNQKVLLKKLKQVEHHLNKERPAQAIKHMRGYLKHLERSSFTQTIKSKLKQDAHALIKGWQNE</sequence>
<evidence type="ECO:0000259" key="4">
    <source>
        <dbReference type="Pfam" id="PF21348"/>
    </source>
</evidence>
<dbReference type="Pfam" id="PF21348">
    <property type="entry name" value="RGL11_C"/>
    <property type="match status" value="1"/>
</dbReference>
<feature type="domain" description="Bacterial Ig-like" evidence="2">
    <location>
        <begin position="271"/>
        <end position="323"/>
    </location>
</feature>
<dbReference type="EMBL" id="QGTD01000013">
    <property type="protein sequence ID" value="PWU67595.1"/>
    <property type="molecule type" value="Genomic_DNA"/>
</dbReference>
<dbReference type="PANTHER" id="PTHR43118">
    <property type="entry name" value="RHAMNOGALACTURONAN LYASE (EUROFUNG)"/>
    <property type="match status" value="1"/>
</dbReference>
<evidence type="ECO:0000259" key="3">
    <source>
        <dbReference type="Pfam" id="PF18370"/>
    </source>
</evidence>
<keyword evidence="1" id="KW-0472">Membrane</keyword>
<dbReference type="PANTHER" id="PTHR43118:SF1">
    <property type="entry name" value="RHAMNOGALACTURONAN LYASE (EUROFUNG)"/>
    <property type="match status" value="1"/>
</dbReference>
<evidence type="ECO:0000256" key="1">
    <source>
        <dbReference type="SAM" id="Phobius"/>
    </source>
</evidence>
<dbReference type="InterPro" id="IPR054470">
    <property type="entry name" value="FIMAH_dom"/>
</dbReference>
<evidence type="ECO:0000259" key="2">
    <source>
        <dbReference type="Pfam" id="PF07532"/>
    </source>
</evidence>
<comment type="caution">
    <text evidence="6">The sequence shown here is derived from an EMBL/GenBank/DDBJ whole genome shotgun (WGS) entry which is preliminary data.</text>
</comment>
<evidence type="ECO:0000259" key="5">
    <source>
        <dbReference type="Pfam" id="PF22888"/>
    </source>
</evidence>
<dbReference type="CDD" id="cd10318">
    <property type="entry name" value="RGL11"/>
    <property type="match status" value="1"/>
</dbReference>
<dbReference type="Pfam" id="PF22888">
    <property type="entry name" value="FIMAH"/>
    <property type="match status" value="1"/>
</dbReference>
<dbReference type="InterPro" id="IPR013783">
    <property type="entry name" value="Ig-like_fold"/>
</dbReference>
<proteinExistence type="predicted"/>
<feature type="domain" description="Rhamnogalacturonan lyase family 11 C-terminal" evidence="4">
    <location>
        <begin position="439"/>
        <end position="953"/>
    </location>
</feature>
<dbReference type="InterPro" id="IPR034641">
    <property type="entry name" value="RGL11"/>
</dbReference>
<feature type="domain" description="Rhamnogalacturonan I lyase beta-sheet" evidence="3">
    <location>
        <begin position="352"/>
        <end position="431"/>
    </location>
</feature>
<dbReference type="InterPro" id="IPR041624">
    <property type="entry name" value="RGI_lyase"/>
</dbReference>
<dbReference type="InterPro" id="IPR028994">
    <property type="entry name" value="Integrin_alpha_N"/>
</dbReference>
<keyword evidence="7" id="KW-1185">Reference proteome</keyword>
<feature type="domain" description="FIMAH" evidence="5">
    <location>
        <begin position="980"/>
        <end position="1041"/>
    </location>
</feature>
<reference evidence="6 7" key="1">
    <citation type="submission" date="2018-05" db="EMBL/GenBank/DDBJ databases">
        <title>Genomic analysis of Gracilibacillus dipsosauri DD1 reveals novel features of a salt-tolerant amylase.</title>
        <authorList>
            <person name="Deutch C.E."/>
            <person name="Yang S."/>
        </authorList>
    </citation>
    <scope>NUCLEOTIDE SEQUENCE [LARGE SCALE GENOMIC DNA]</scope>
    <source>
        <strain evidence="6 7">DD1</strain>
    </source>
</reference>
<name>A0A317KVZ7_9BACI</name>
<dbReference type="InterPro" id="IPR011081">
    <property type="entry name" value="Big_4"/>
</dbReference>
<protein>
    <submittedName>
        <fullName evidence="6">S-layer protein</fullName>
    </submittedName>
</protein>
<dbReference type="OrthoDB" id="9802318at2"/>
<dbReference type="AlphaFoldDB" id="A0A317KVZ7"/>
<gene>
    <name evidence="6" type="ORF">DLJ74_14120</name>
</gene>
<dbReference type="SUPFAM" id="SSF69318">
    <property type="entry name" value="Integrin alpha N-terminal domain"/>
    <property type="match status" value="1"/>
</dbReference>
<organism evidence="6 7">
    <name type="scientific">Gracilibacillus dipsosauri</name>
    <dbReference type="NCBI Taxonomy" id="178340"/>
    <lineage>
        <taxon>Bacteria</taxon>
        <taxon>Bacillati</taxon>
        <taxon>Bacillota</taxon>
        <taxon>Bacilli</taxon>
        <taxon>Bacillales</taxon>
        <taxon>Bacillaceae</taxon>
        <taxon>Gracilibacillus</taxon>
    </lineage>
</organism>
<evidence type="ECO:0000313" key="6">
    <source>
        <dbReference type="EMBL" id="PWU67595.1"/>
    </source>
</evidence>
<dbReference type="Proteomes" id="UP000245624">
    <property type="component" value="Unassembled WGS sequence"/>
</dbReference>
<dbReference type="Gene3D" id="2.60.40.10">
    <property type="entry name" value="Immunoglobulins"/>
    <property type="match status" value="1"/>
</dbReference>
<keyword evidence="1" id="KW-1133">Transmembrane helix</keyword>
<dbReference type="RefSeq" id="WP_109984954.1">
    <property type="nucleotide sequence ID" value="NZ_QGTD01000013.1"/>
</dbReference>
<feature type="transmembrane region" description="Helical" evidence="1">
    <location>
        <begin position="12"/>
        <end position="33"/>
    </location>
</feature>
<dbReference type="Pfam" id="PF18370">
    <property type="entry name" value="RGI_lyase"/>
    <property type="match status" value="1"/>
</dbReference>
<accession>A0A317KVZ7</accession>
<evidence type="ECO:0000313" key="7">
    <source>
        <dbReference type="Proteomes" id="UP000245624"/>
    </source>
</evidence>
<dbReference type="Pfam" id="PF07532">
    <property type="entry name" value="Big_4"/>
    <property type="match status" value="1"/>
</dbReference>
<dbReference type="InterPro" id="IPR049366">
    <property type="entry name" value="RGL11_C"/>
</dbReference>